<evidence type="ECO:0008006" key="3">
    <source>
        <dbReference type="Google" id="ProtNLM"/>
    </source>
</evidence>
<dbReference type="InterPro" id="IPR036162">
    <property type="entry name" value="Resolvase-like_N_sf"/>
</dbReference>
<evidence type="ECO:0000313" key="2">
    <source>
        <dbReference type="Proteomes" id="UP001459714"/>
    </source>
</evidence>
<dbReference type="Gene3D" id="3.40.50.1390">
    <property type="entry name" value="Resolvase, N-terminal catalytic domain"/>
    <property type="match status" value="1"/>
</dbReference>
<evidence type="ECO:0000313" key="1">
    <source>
        <dbReference type="EMBL" id="MEL3959611.1"/>
    </source>
</evidence>
<keyword evidence="2" id="KW-1185">Reference proteome</keyword>
<protein>
    <recommendedName>
        <fullName evidence="3">Recombinase family protein</fullName>
    </recommendedName>
</protein>
<name>A0ABU9K5L9_9BACI</name>
<comment type="caution">
    <text evidence="1">The sequence shown here is derived from an EMBL/GenBank/DDBJ whole genome shotgun (WGS) entry which is preliminary data.</text>
</comment>
<reference evidence="1 2" key="1">
    <citation type="submission" date="2024-03" db="EMBL/GenBank/DDBJ databases">
        <title>Bacilli Hybrid Assemblies.</title>
        <authorList>
            <person name="Kovac J."/>
        </authorList>
    </citation>
    <scope>NUCLEOTIDE SEQUENCE [LARGE SCALE GENOMIC DNA]</scope>
    <source>
        <strain evidence="1 2">FSL M8-0022</strain>
    </source>
</reference>
<proteinExistence type="predicted"/>
<dbReference type="Proteomes" id="UP001459714">
    <property type="component" value="Unassembled WGS sequence"/>
</dbReference>
<dbReference type="SUPFAM" id="SSF53041">
    <property type="entry name" value="Resolvase-like"/>
    <property type="match status" value="1"/>
</dbReference>
<gene>
    <name evidence="1" type="ORF">NST17_20880</name>
</gene>
<sequence length="205" mass="24278">MAINQIYGYIRVPSIEDEDYNYIYEMNNLVIPSSHIITEILPKRKIIQPQLEELKKILSKNDLLYIGTLDMLGKSYECIFSQWIYITKTIQANIIILEEKELFNTTKIRGQISANSLEEQLISFLSYLANKEKMKRGKSKNIVKKIGRPPITLDSLSNEQKELLYQHYQEWKQKKIKSIEFIEMLSLKKNTFYKIIKEFEKSLKE</sequence>
<accession>A0ABU9K5L9</accession>
<dbReference type="RefSeq" id="WP_342021202.1">
    <property type="nucleotide sequence ID" value="NZ_JBBYAK010000003.1"/>
</dbReference>
<organism evidence="1 2">
    <name type="scientific">Caldifermentibacillus hisashii</name>
    <dbReference type="NCBI Taxonomy" id="996558"/>
    <lineage>
        <taxon>Bacteria</taxon>
        <taxon>Bacillati</taxon>
        <taxon>Bacillota</taxon>
        <taxon>Bacilli</taxon>
        <taxon>Bacillales</taxon>
        <taxon>Bacillaceae</taxon>
        <taxon>Caldifermentibacillus</taxon>
    </lineage>
</organism>
<dbReference type="EMBL" id="JBBYAK010000003">
    <property type="protein sequence ID" value="MEL3959611.1"/>
    <property type="molecule type" value="Genomic_DNA"/>
</dbReference>